<dbReference type="InterPro" id="IPR016166">
    <property type="entry name" value="FAD-bd_PCMH"/>
</dbReference>
<dbReference type="SUPFAM" id="SSF56176">
    <property type="entry name" value="FAD-binding/transporter-associated domain-like"/>
    <property type="match status" value="1"/>
</dbReference>
<dbReference type="Gene3D" id="3.30.43.10">
    <property type="entry name" value="Uridine Diphospho-n-acetylenolpyruvylglucosamine Reductase, domain 2"/>
    <property type="match status" value="1"/>
</dbReference>
<dbReference type="EMBL" id="BJNG01000035">
    <property type="protein sequence ID" value="GEC21512.1"/>
    <property type="molecule type" value="Genomic_DNA"/>
</dbReference>
<name>A0A4Y3WRJ9_9PSEU</name>
<comment type="similarity">
    <text evidence="2">Belongs to the oxygen-dependent FAD-linked oxidoreductase family.</text>
</comment>
<evidence type="ECO:0000313" key="7">
    <source>
        <dbReference type="EMBL" id="GEC21512.1"/>
    </source>
</evidence>
<dbReference type="GO" id="GO:0016491">
    <property type="term" value="F:oxidoreductase activity"/>
    <property type="evidence" value="ECO:0007669"/>
    <property type="project" value="UniProtKB-KW"/>
</dbReference>
<dbReference type="Gene3D" id="3.30.465.10">
    <property type="match status" value="1"/>
</dbReference>
<reference evidence="7 8" key="1">
    <citation type="submission" date="2019-06" db="EMBL/GenBank/DDBJ databases">
        <title>Whole genome shotgun sequence of Pseudonocardia hydrocarbonoxydans NBRC 14498.</title>
        <authorList>
            <person name="Hosoyama A."/>
            <person name="Uohara A."/>
            <person name="Ohji S."/>
            <person name="Ichikawa N."/>
        </authorList>
    </citation>
    <scope>NUCLEOTIDE SEQUENCE [LARGE SCALE GENOMIC DNA]</scope>
    <source>
        <strain evidence="7 8">NBRC 14498</strain>
    </source>
</reference>
<organism evidence="7 8">
    <name type="scientific">Pseudonocardia hydrocarbonoxydans</name>
    <dbReference type="NCBI Taxonomy" id="76726"/>
    <lineage>
        <taxon>Bacteria</taxon>
        <taxon>Bacillati</taxon>
        <taxon>Actinomycetota</taxon>
        <taxon>Actinomycetes</taxon>
        <taxon>Pseudonocardiales</taxon>
        <taxon>Pseudonocardiaceae</taxon>
        <taxon>Pseudonocardia</taxon>
    </lineage>
</organism>
<comment type="caution">
    <text evidence="7">The sequence shown here is derived from an EMBL/GenBank/DDBJ whole genome shotgun (WGS) entry which is preliminary data.</text>
</comment>
<dbReference type="Gene3D" id="3.40.462.20">
    <property type="match status" value="1"/>
</dbReference>
<dbReference type="InterPro" id="IPR016167">
    <property type="entry name" value="FAD-bd_PCMH_sub1"/>
</dbReference>
<dbReference type="Pfam" id="PF01565">
    <property type="entry name" value="FAD_binding_4"/>
    <property type="match status" value="1"/>
</dbReference>
<dbReference type="GO" id="GO:0071949">
    <property type="term" value="F:FAD binding"/>
    <property type="evidence" value="ECO:0007669"/>
    <property type="project" value="InterPro"/>
</dbReference>
<evidence type="ECO:0000256" key="5">
    <source>
        <dbReference type="ARBA" id="ARBA00023002"/>
    </source>
</evidence>
<keyword evidence="4" id="KW-0274">FAD</keyword>
<dbReference type="RefSeq" id="WP_344252805.1">
    <property type="nucleotide sequence ID" value="NZ_BAAARZ010000014.1"/>
</dbReference>
<accession>A0A4Y3WRJ9</accession>
<dbReference type="PROSITE" id="PS51387">
    <property type="entry name" value="FAD_PCMH"/>
    <property type="match status" value="1"/>
</dbReference>
<dbReference type="AlphaFoldDB" id="A0A4Y3WRJ9"/>
<dbReference type="PANTHER" id="PTHR42973">
    <property type="entry name" value="BINDING OXIDOREDUCTASE, PUTATIVE (AFU_ORTHOLOGUE AFUA_1G17690)-RELATED"/>
    <property type="match status" value="1"/>
</dbReference>
<keyword evidence="5" id="KW-0560">Oxidoreductase</keyword>
<dbReference type="PANTHER" id="PTHR42973:SF39">
    <property type="entry name" value="FAD-BINDING PCMH-TYPE DOMAIN-CONTAINING PROTEIN"/>
    <property type="match status" value="1"/>
</dbReference>
<evidence type="ECO:0000256" key="4">
    <source>
        <dbReference type="ARBA" id="ARBA00022827"/>
    </source>
</evidence>
<sequence>MTTMSTPTTGRVHALAARVRGPVLDATDPRLPAEVAAFNTTHTARPAVVVGATDAADVAAAVHWAGEQGTSVSVQSTGHGLMSDLAGSVLVSTRRMAEVTVDPVARTARVGAGVRWGRVIEAAAPHGLAPLNGSSSHVGVVGYTLGGGLGPMARRYGFAADHVRAVELVTAAGGIRRVGATSDPELFWALRGGKGNFGIVTAMEFDLMPVARLYGGGIFFPGDAAAELLHTYRTWVDTLPEETTTSIALLRLPPLPELPEPLRGRFVVHLRFAHLGSADEGAALLAPMRAAAPAVMDLVAEMPYAAVDSIHMDPTDPMPTWERGTTLRELPAAAVDELLAIAGPDVEVPLIMVELRHLGGAVGRPARVPDAVAGRGAAFTLFALGPMAGPLAETMPAITQSVVDRMAPWAARGALLNFLGAAGPDRVARLWDDTDRARLLAVKERLDPTGVFRHGHALPM</sequence>
<dbReference type="Proteomes" id="UP000320338">
    <property type="component" value="Unassembled WGS sequence"/>
</dbReference>
<dbReference type="InterPro" id="IPR006093">
    <property type="entry name" value="Oxy_OxRdtase_FAD_BS"/>
</dbReference>
<comment type="cofactor">
    <cofactor evidence="1">
        <name>FAD</name>
        <dbReference type="ChEBI" id="CHEBI:57692"/>
    </cofactor>
</comment>
<evidence type="ECO:0000313" key="8">
    <source>
        <dbReference type="Proteomes" id="UP000320338"/>
    </source>
</evidence>
<dbReference type="InterPro" id="IPR006094">
    <property type="entry name" value="Oxid_FAD_bind_N"/>
</dbReference>
<keyword evidence="8" id="KW-1185">Reference proteome</keyword>
<dbReference type="InterPro" id="IPR050416">
    <property type="entry name" value="FAD-linked_Oxidoreductase"/>
</dbReference>
<protein>
    <submittedName>
        <fullName evidence="7">FAD-linked oxidase</fullName>
    </submittedName>
</protein>
<gene>
    <name evidence="7" type="ORF">PHY01_37950</name>
</gene>
<evidence type="ECO:0000256" key="1">
    <source>
        <dbReference type="ARBA" id="ARBA00001974"/>
    </source>
</evidence>
<evidence type="ECO:0000259" key="6">
    <source>
        <dbReference type="PROSITE" id="PS51387"/>
    </source>
</evidence>
<dbReference type="InterPro" id="IPR016169">
    <property type="entry name" value="FAD-bd_PCMH_sub2"/>
</dbReference>
<dbReference type="PROSITE" id="PS00862">
    <property type="entry name" value="OX2_COVAL_FAD"/>
    <property type="match status" value="1"/>
</dbReference>
<keyword evidence="3" id="KW-0285">Flavoprotein</keyword>
<evidence type="ECO:0000256" key="2">
    <source>
        <dbReference type="ARBA" id="ARBA00005466"/>
    </source>
</evidence>
<feature type="domain" description="FAD-binding PCMH-type" evidence="6">
    <location>
        <begin position="42"/>
        <end position="210"/>
    </location>
</feature>
<proteinExistence type="inferred from homology"/>
<dbReference type="InterPro" id="IPR036318">
    <property type="entry name" value="FAD-bd_PCMH-like_sf"/>
</dbReference>
<evidence type="ECO:0000256" key="3">
    <source>
        <dbReference type="ARBA" id="ARBA00022630"/>
    </source>
</evidence>